<dbReference type="GO" id="GO:0005975">
    <property type="term" value="P:carbohydrate metabolic process"/>
    <property type="evidence" value="ECO:0007669"/>
    <property type="project" value="InterPro"/>
</dbReference>
<comment type="caution">
    <text evidence="2">The sequence shown here is derived from an EMBL/GenBank/DDBJ whole genome shotgun (WGS) entry which is preliminary data.</text>
</comment>
<dbReference type="GO" id="GO:0016829">
    <property type="term" value="F:lyase activity"/>
    <property type="evidence" value="ECO:0007669"/>
    <property type="project" value="InterPro"/>
</dbReference>
<reference evidence="2" key="1">
    <citation type="journal article" date="2014" name="Front. Microbiol.">
        <title>High frequency of phylogenetically diverse reductive dehalogenase-homologous genes in deep subseafloor sedimentary metagenomes.</title>
        <authorList>
            <person name="Kawai M."/>
            <person name="Futagami T."/>
            <person name="Toyoda A."/>
            <person name="Takaki Y."/>
            <person name="Nishi S."/>
            <person name="Hori S."/>
            <person name="Arai W."/>
            <person name="Tsubouchi T."/>
            <person name="Morono Y."/>
            <person name="Uchiyama I."/>
            <person name="Ito T."/>
            <person name="Fujiyama A."/>
            <person name="Inagaki F."/>
            <person name="Takami H."/>
        </authorList>
    </citation>
    <scope>NUCLEOTIDE SEQUENCE</scope>
    <source>
        <strain evidence="2">Expedition CK06-06</strain>
    </source>
</reference>
<sequence length="79" mass="8825">PEFALVQEQLENLHNDFPFEIRNGKYIQTVLSKDKALTGIVFYQAGNLTGDSGIEVDMPCIMMLRKKPEGLQVSLADPT</sequence>
<feature type="non-terminal residue" evidence="2">
    <location>
        <position position="1"/>
    </location>
</feature>
<gene>
    <name evidence="2" type="ORF">S12H4_62498</name>
</gene>
<feature type="domain" description="Polysaccharide lyase family 8 C-terminal" evidence="1">
    <location>
        <begin position="21"/>
        <end position="79"/>
    </location>
</feature>
<organism evidence="2">
    <name type="scientific">marine sediment metagenome</name>
    <dbReference type="NCBI Taxonomy" id="412755"/>
    <lineage>
        <taxon>unclassified sequences</taxon>
        <taxon>metagenomes</taxon>
        <taxon>ecological metagenomes</taxon>
    </lineage>
</organism>
<protein>
    <recommendedName>
        <fullName evidence="1">Polysaccharide lyase family 8 C-terminal domain-containing protein</fullName>
    </recommendedName>
</protein>
<evidence type="ECO:0000259" key="1">
    <source>
        <dbReference type="Pfam" id="PF02884"/>
    </source>
</evidence>
<evidence type="ECO:0000313" key="2">
    <source>
        <dbReference type="EMBL" id="GAJ19228.1"/>
    </source>
</evidence>
<dbReference type="AlphaFoldDB" id="X1UP25"/>
<proteinExistence type="predicted"/>
<dbReference type="Gene3D" id="2.60.220.10">
    <property type="entry name" value="Polysaccharide lyase family 8-like, C-terminal"/>
    <property type="match status" value="1"/>
</dbReference>
<dbReference type="InterPro" id="IPR011071">
    <property type="entry name" value="Lyase_8-like_C"/>
</dbReference>
<name>X1UP25_9ZZZZ</name>
<dbReference type="GO" id="GO:0005576">
    <property type="term" value="C:extracellular region"/>
    <property type="evidence" value="ECO:0007669"/>
    <property type="project" value="InterPro"/>
</dbReference>
<feature type="non-terminal residue" evidence="2">
    <location>
        <position position="79"/>
    </location>
</feature>
<dbReference type="Pfam" id="PF02884">
    <property type="entry name" value="Lyase_8_C"/>
    <property type="match status" value="1"/>
</dbReference>
<accession>X1UP25</accession>
<dbReference type="SUPFAM" id="SSF49863">
    <property type="entry name" value="Hyaluronate lyase-like, C-terminal domain"/>
    <property type="match status" value="1"/>
</dbReference>
<dbReference type="InterPro" id="IPR004103">
    <property type="entry name" value="Lyase_8_C"/>
</dbReference>
<dbReference type="EMBL" id="BARW01041956">
    <property type="protein sequence ID" value="GAJ19228.1"/>
    <property type="molecule type" value="Genomic_DNA"/>
</dbReference>